<dbReference type="RefSeq" id="WP_344901361.1">
    <property type="nucleotide sequence ID" value="NZ_BAABAS010000020.1"/>
</dbReference>
<dbReference type="SUPFAM" id="SSF88946">
    <property type="entry name" value="Sigma2 domain of RNA polymerase sigma factors"/>
    <property type="match status" value="1"/>
</dbReference>
<evidence type="ECO:0000256" key="1">
    <source>
        <dbReference type="ARBA" id="ARBA00010641"/>
    </source>
</evidence>
<sequence length="167" mass="19915">MSAPQADGTPDLTSWIKENHRYMLRVAFMMSRDPWLAEDITQEACLKIFRAWQNKQQRDLILTSRGYVFNIVRNTFLNHWKTRSRINHHEVPPGPEYDEVFRDSDTKLRDLIFDLPEDERALLIFHYHFRMHILDAGRQLGISKHGAYRLRDRAHNSLRALLQDQED</sequence>
<comment type="similarity">
    <text evidence="1">Belongs to the sigma-70 factor family. ECF subfamily.</text>
</comment>
<gene>
    <name evidence="7" type="ORF">GCM10022254_52510</name>
</gene>
<evidence type="ECO:0000256" key="5">
    <source>
        <dbReference type="ARBA" id="ARBA00023163"/>
    </source>
</evidence>
<dbReference type="Pfam" id="PF04542">
    <property type="entry name" value="Sigma70_r2"/>
    <property type="match status" value="1"/>
</dbReference>
<dbReference type="InterPro" id="IPR036388">
    <property type="entry name" value="WH-like_DNA-bd_sf"/>
</dbReference>
<keyword evidence="3" id="KW-0731">Sigma factor</keyword>
<name>A0ABP8CE40_9ACTN</name>
<dbReference type="PANTHER" id="PTHR43133:SF8">
    <property type="entry name" value="RNA POLYMERASE SIGMA FACTOR HI_1459-RELATED"/>
    <property type="match status" value="1"/>
</dbReference>
<dbReference type="EMBL" id="BAABAS010000020">
    <property type="protein sequence ID" value="GAA4238085.1"/>
    <property type="molecule type" value="Genomic_DNA"/>
</dbReference>
<evidence type="ECO:0000256" key="4">
    <source>
        <dbReference type="ARBA" id="ARBA00023125"/>
    </source>
</evidence>
<evidence type="ECO:0000259" key="6">
    <source>
        <dbReference type="Pfam" id="PF04542"/>
    </source>
</evidence>
<dbReference type="PANTHER" id="PTHR43133">
    <property type="entry name" value="RNA POLYMERASE ECF-TYPE SIGMA FACTO"/>
    <property type="match status" value="1"/>
</dbReference>
<dbReference type="InterPro" id="IPR007627">
    <property type="entry name" value="RNA_pol_sigma70_r2"/>
</dbReference>
<organism evidence="7 8">
    <name type="scientific">Actinomadura meridiana</name>
    <dbReference type="NCBI Taxonomy" id="559626"/>
    <lineage>
        <taxon>Bacteria</taxon>
        <taxon>Bacillati</taxon>
        <taxon>Actinomycetota</taxon>
        <taxon>Actinomycetes</taxon>
        <taxon>Streptosporangiales</taxon>
        <taxon>Thermomonosporaceae</taxon>
        <taxon>Actinomadura</taxon>
    </lineage>
</organism>
<protein>
    <recommendedName>
        <fullName evidence="6">RNA polymerase sigma-70 region 2 domain-containing protein</fullName>
    </recommendedName>
</protein>
<dbReference type="InterPro" id="IPR039425">
    <property type="entry name" value="RNA_pol_sigma-70-like"/>
</dbReference>
<reference evidence="8" key="1">
    <citation type="journal article" date="2019" name="Int. J. Syst. Evol. Microbiol.">
        <title>The Global Catalogue of Microorganisms (GCM) 10K type strain sequencing project: providing services to taxonomists for standard genome sequencing and annotation.</title>
        <authorList>
            <consortium name="The Broad Institute Genomics Platform"/>
            <consortium name="The Broad Institute Genome Sequencing Center for Infectious Disease"/>
            <person name="Wu L."/>
            <person name="Ma J."/>
        </authorList>
    </citation>
    <scope>NUCLEOTIDE SEQUENCE [LARGE SCALE GENOMIC DNA]</scope>
    <source>
        <strain evidence="8">JCM 17440</strain>
    </source>
</reference>
<keyword evidence="8" id="KW-1185">Reference proteome</keyword>
<evidence type="ECO:0000313" key="8">
    <source>
        <dbReference type="Proteomes" id="UP001501710"/>
    </source>
</evidence>
<dbReference type="SUPFAM" id="SSF88659">
    <property type="entry name" value="Sigma3 and sigma4 domains of RNA polymerase sigma factors"/>
    <property type="match status" value="1"/>
</dbReference>
<dbReference type="Proteomes" id="UP001501710">
    <property type="component" value="Unassembled WGS sequence"/>
</dbReference>
<evidence type="ECO:0000256" key="2">
    <source>
        <dbReference type="ARBA" id="ARBA00023015"/>
    </source>
</evidence>
<accession>A0ABP8CE40</accession>
<keyword evidence="5" id="KW-0804">Transcription</keyword>
<keyword evidence="4" id="KW-0238">DNA-binding</keyword>
<feature type="domain" description="RNA polymerase sigma-70 region 2" evidence="6">
    <location>
        <begin position="16"/>
        <end position="85"/>
    </location>
</feature>
<dbReference type="Gene3D" id="1.10.1740.10">
    <property type="match status" value="1"/>
</dbReference>
<dbReference type="InterPro" id="IPR013325">
    <property type="entry name" value="RNA_pol_sigma_r2"/>
</dbReference>
<dbReference type="InterPro" id="IPR013324">
    <property type="entry name" value="RNA_pol_sigma_r3/r4-like"/>
</dbReference>
<keyword evidence="2" id="KW-0805">Transcription regulation</keyword>
<evidence type="ECO:0000313" key="7">
    <source>
        <dbReference type="EMBL" id="GAA4238085.1"/>
    </source>
</evidence>
<comment type="caution">
    <text evidence="7">The sequence shown here is derived from an EMBL/GenBank/DDBJ whole genome shotgun (WGS) entry which is preliminary data.</text>
</comment>
<evidence type="ECO:0000256" key="3">
    <source>
        <dbReference type="ARBA" id="ARBA00023082"/>
    </source>
</evidence>
<proteinExistence type="inferred from homology"/>
<dbReference type="Gene3D" id="1.10.10.10">
    <property type="entry name" value="Winged helix-like DNA-binding domain superfamily/Winged helix DNA-binding domain"/>
    <property type="match status" value="1"/>
</dbReference>